<feature type="compositionally biased region" description="Polar residues" evidence="1">
    <location>
        <begin position="499"/>
        <end position="508"/>
    </location>
</feature>
<feature type="compositionally biased region" description="Polar residues" evidence="1">
    <location>
        <begin position="543"/>
        <end position="567"/>
    </location>
</feature>
<accession>A0A135UU17</accession>
<comment type="caution">
    <text evidence="2">The sequence shown here is derived from an EMBL/GenBank/DDBJ whole genome shotgun (WGS) entry which is preliminary data.</text>
</comment>
<dbReference type="PANTHER" id="PTHR45615">
    <property type="entry name" value="MYOSIN HEAVY CHAIN, NON-MUSCLE"/>
    <property type="match status" value="1"/>
</dbReference>
<dbReference type="PANTHER" id="PTHR45615:SF80">
    <property type="entry name" value="GRIP DOMAIN-CONTAINING PROTEIN"/>
    <property type="match status" value="1"/>
</dbReference>
<feature type="region of interest" description="Disordered" evidence="1">
    <location>
        <begin position="381"/>
        <end position="627"/>
    </location>
</feature>
<proteinExistence type="predicted"/>
<dbReference type="OrthoDB" id="4840568at2759"/>
<feature type="compositionally biased region" description="Basic and acidic residues" evidence="1">
    <location>
        <begin position="258"/>
        <end position="269"/>
    </location>
</feature>
<feature type="region of interest" description="Disordered" evidence="1">
    <location>
        <begin position="1192"/>
        <end position="1214"/>
    </location>
</feature>
<feature type="compositionally biased region" description="Polar residues" evidence="1">
    <location>
        <begin position="173"/>
        <end position="195"/>
    </location>
</feature>
<feature type="compositionally biased region" description="Basic and acidic residues" evidence="1">
    <location>
        <begin position="460"/>
        <end position="471"/>
    </location>
</feature>
<feature type="compositionally biased region" description="Polar residues" evidence="1">
    <location>
        <begin position="137"/>
        <end position="155"/>
    </location>
</feature>
<feature type="compositionally biased region" description="Polar residues" evidence="1">
    <location>
        <begin position="289"/>
        <end position="307"/>
    </location>
</feature>
<evidence type="ECO:0000256" key="1">
    <source>
        <dbReference type="SAM" id="MobiDB-lite"/>
    </source>
</evidence>
<feature type="compositionally biased region" description="Low complexity" evidence="1">
    <location>
        <begin position="196"/>
        <end position="210"/>
    </location>
</feature>
<gene>
    <name evidence="2" type="ORF">CNYM01_02288</name>
</gene>
<reference evidence="2 3" key="1">
    <citation type="submission" date="2014-02" db="EMBL/GenBank/DDBJ databases">
        <title>The genome sequence of Colletotrichum nymphaeae SA-01.</title>
        <authorList>
            <person name="Baroncelli R."/>
            <person name="Thon M.R."/>
        </authorList>
    </citation>
    <scope>NUCLEOTIDE SEQUENCE [LARGE SCALE GENOMIC DNA]</scope>
    <source>
        <strain evidence="2 3">SA-01</strain>
    </source>
</reference>
<dbReference type="Proteomes" id="UP000070054">
    <property type="component" value="Unassembled WGS sequence"/>
</dbReference>
<dbReference type="EMBL" id="JEMN01000152">
    <property type="protein sequence ID" value="KXH63832.1"/>
    <property type="molecule type" value="Genomic_DNA"/>
</dbReference>
<evidence type="ECO:0000313" key="2">
    <source>
        <dbReference type="EMBL" id="KXH63832.1"/>
    </source>
</evidence>
<sequence>MSTSSQSDSIAPAADSAAQTVNTLLLRTYALLQKPLSILKLHQALNAADQALAIAAHLHRFDLEPRAYLYRGHVLSAWGRWREAHAAYVRAASVRGVGFAGTNIRGLTKDCLTMIEFEDVRQISSVMSEKGKPASPTPSDSQKSENDGTTTSSLIIATPAQDISADAVRERSQVTAQTSASDEVSPASASKHLTTSSPNQSQISSSQQRQKSSDEEEVGPGGTGSSSETDTKPRLGSSALSCLLFALDDDIASPAQEKPPEIPKDESRRTRNTSLAPIVPNPDIISPLDLTSSAPRAQFQPSTSTPIASRPPSKKSESGDEGSKDDGSGPNRKVGEETDATGADSGRFHQHPSPKTALGAVSNRPLYSLSIEEALDSQSMSAVLGRANKPSPQGPLSTETGSRNNVTGNSKDDDEGDDDSYILPSAALQEAKTLVSGSANSEPPSPAPVRPLTPRGLVAARERAKREKERNGTQQVTNERPSYPEDPMEFPAPRRCRPESSQTVTSPGDSHARNRDVSPVSPIIHTPTPTRPGDIPGFMRSNEPISPSTPIQNQRQHGSRSSSTDTIVQPPPPVHNPQRRRLLPTGLGAYNNEPDRSGAGFTLRRTKVPPPGAPTRTHIFIRPQPLPGGEEERRMIIQVWNDTFATMPPGFQTMLSSRLRYPLYTRDVAARLRKEEFEKATGESMSSDDYYALFDLETSNDGMISALLEWMQGRTWVKVPFVNRIIHQLCRLMYTSAQEEARLRLTYRQDIDAVMEKLDEVEVKCAAERMERAWEQLDGSLRRQHKFIQQTLTRNGDHWGHIPGVVVMSGCSRDARRWETFLETARVLALDHRNTEGIIENRINDSGEILQQDLEQLNGVLRDMAKNSREVNDYVGARHQGDQVQRMFQIDNKDLVDSLRILDDQVKRDNDERRSAVMAFTKIATQRLEVHQRYASSLDYAAQHARESTTLAPGFQPQPPTGTFGNHPLRSAPNEMRLSVPVASIPSEAPAFDTTSQQETPPPRDGVKFVLSPRGSQVVEFMDTTVAPEPSPVFTDPFTKTWENLDSAAARPECLRCPTLEREISARLAEIKDYCRILKYRLDEKLKLESALEAVSERKIREAMEALHNYKMLLDRPEVPESLQCIVDLLEMHGKRVSDQVGLLNMSLQLGQAGDSTDKMLAETRTTIRSVKRLADAILELKSQMALYLEKPFPKTGDQSGSGEKEAPENEKQARLIKSLQRQVQELSERTKRTLEQQATEKLELARRVESCMKEERDRLREQVRTFQSKLEEMQAEAQERDSNTEQTVSDRLRELNTERETQETELRNLEAQNNALEEQRQKTTDKLAALETAKEESQNELAELARQTQELQIKLQAKSEALKWTSYMTVPRAMDDASSDAQQSDRASQLRTELMSALSKARSESYRIFGDQQTRKTLPDIIQSVLWPDTKAKEGINADVPNFWRLADFVRRRKEIIAALEQRDSHSLQRAFNLLEVLHEWNSNLGAWQTEAQTAEVRRSINLLRSYANLELGKIEGLEANASERRKIAGALFEQATASEDAGEIKKPWSSLQNSLEVQLNEKADDAPACDCKFKPRLCPKHQTDGGLMFHNFMESDGSRPAEIELTQEASEVLQRFGETFKVSSPV</sequence>
<feature type="region of interest" description="Disordered" evidence="1">
    <location>
        <begin position="126"/>
        <end position="236"/>
    </location>
</feature>
<feature type="region of interest" description="Disordered" evidence="1">
    <location>
        <begin position="1273"/>
        <end position="1308"/>
    </location>
</feature>
<feature type="region of interest" description="Disordered" evidence="1">
    <location>
        <begin position="251"/>
        <end position="363"/>
    </location>
</feature>
<evidence type="ECO:0000313" key="3">
    <source>
        <dbReference type="Proteomes" id="UP000070054"/>
    </source>
</evidence>
<organism evidence="2 3">
    <name type="scientific">Colletotrichum nymphaeae SA-01</name>
    <dbReference type="NCBI Taxonomy" id="1460502"/>
    <lineage>
        <taxon>Eukaryota</taxon>
        <taxon>Fungi</taxon>
        <taxon>Dikarya</taxon>
        <taxon>Ascomycota</taxon>
        <taxon>Pezizomycotina</taxon>
        <taxon>Sordariomycetes</taxon>
        <taxon>Hypocreomycetidae</taxon>
        <taxon>Glomerellales</taxon>
        <taxon>Glomerellaceae</taxon>
        <taxon>Colletotrichum</taxon>
        <taxon>Colletotrichum acutatum species complex</taxon>
    </lineage>
</organism>
<feature type="compositionally biased region" description="Polar residues" evidence="1">
    <location>
        <begin position="390"/>
        <end position="409"/>
    </location>
</feature>
<keyword evidence="3" id="KW-1185">Reference proteome</keyword>
<name>A0A135UU17_9PEZI</name>
<feature type="compositionally biased region" description="Basic and acidic residues" evidence="1">
    <location>
        <begin position="314"/>
        <end position="327"/>
    </location>
</feature>
<feature type="compositionally biased region" description="Basic and acidic residues" evidence="1">
    <location>
        <begin position="1203"/>
        <end position="1214"/>
    </location>
</feature>
<protein>
    <submittedName>
        <fullName evidence="2">Uncharacterized protein</fullName>
    </submittedName>
</protein>